<reference evidence="1 2" key="1">
    <citation type="submission" date="2017-01" db="EMBL/GenBank/DDBJ databases">
        <title>Genome sequencing of Arcobacter sp. LPB0137.</title>
        <authorList>
            <person name="Lee G.-W."/>
            <person name="Yi H."/>
        </authorList>
    </citation>
    <scope>NUCLEOTIDE SEQUENCE [LARGE SCALE GENOMIC DNA]</scope>
    <source>
        <strain evidence="1 2">LPB0137</strain>
    </source>
</reference>
<evidence type="ECO:0008006" key="3">
    <source>
        <dbReference type="Google" id="ProtNLM"/>
    </source>
</evidence>
<evidence type="ECO:0000313" key="1">
    <source>
        <dbReference type="EMBL" id="APW65179.1"/>
    </source>
</evidence>
<sequence length="371" mass="42655">MKHLLSLILITAFFVGCSIKQQEVEIKLPPKENIGTPVNPTEERIEENIDPLEEIEIIEDELPNIDNSEVMKLAFIYPSKIVAKYAKSSMNTVLGYFDYKNIKYEIKVFDTISEDQQSIEKAFLSAREQGFSNVLALFTPRVTELLHTIDTNDLKVYLPLTNEDYITNAKSNFFYGGISYKDQISKLLEYSNTNNTMFYQSSFLGDKLKSLYENLTPDVKVVKEIKKKRNYFKGIVKDYRIRNSTLFLNTPIVKTSIILSQLRAYSIYPKVILSTQINYNPKILTLTQVKDRSNFVLASSIDNVDDNLRDTLNSYGADIIYNWVDYSTLVGVNYLYDGNQSGLIETQIENNHVVYKPKLLKTTSFGFLEIK</sequence>
<dbReference type="AlphaFoldDB" id="A0A1P8KKU9"/>
<gene>
    <name evidence="1" type="ORF">LPB137_04635</name>
</gene>
<evidence type="ECO:0000313" key="2">
    <source>
        <dbReference type="Proteomes" id="UP000186074"/>
    </source>
</evidence>
<dbReference type="EMBL" id="CP019070">
    <property type="protein sequence ID" value="APW65179.1"/>
    <property type="molecule type" value="Genomic_DNA"/>
</dbReference>
<dbReference type="STRING" id="1850254.LPB137_04635"/>
<dbReference type="Proteomes" id="UP000186074">
    <property type="component" value="Chromosome"/>
</dbReference>
<organism evidence="1 2">
    <name type="scientific">Poseidonibacter parvus</name>
    <dbReference type="NCBI Taxonomy" id="1850254"/>
    <lineage>
        <taxon>Bacteria</taxon>
        <taxon>Pseudomonadati</taxon>
        <taxon>Campylobacterota</taxon>
        <taxon>Epsilonproteobacteria</taxon>
        <taxon>Campylobacterales</taxon>
        <taxon>Arcobacteraceae</taxon>
        <taxon>Poseidonibacter</taxon>
    </lineage>
</organism>
<dbReference type="PROSITE" id="PS51257">
    <property type="entry name" value="PROKAR_LIPOPROTEIN"/>
    <property type="match status" value="1"/>
</dbReference>
<keyword evidence="2" id="KW-1185">Reference proteome</keyword>
<dbReference type="OrthoDB" id="5337863at2"/>
<proteinExistence type="predicted"/>
<name>A0A1P8KKU9_9BACT</name>
<protein>
    <recommendedName>
        <fullName evidence="3">Penicillin-binding protein activator</fullName>
    </recommendedName>
</protein>
<accession>A0A1P8KKU9</accession>
<dbReference type="KEGG" id="alp:LPB137_04635"/>
<dbReference type="RefSeq" id="WP_076085016.1">
    <property type="nucleotide sequence ID" value="NZ_CP019070.1"/>
</dbReference>